<dbReference type="GO" id="GO:0016779">
    <property type="term" value="F:nucleotidyltransferase activity"/>
    <property type="evidence" value="ECO:0007669"/>
    <property type="project" value="UniProtKB-KW"/>
</dbReference>
<evidence type="ECO:0000256" key="2">
    <source>
        <dbReference type="ARBA" id="ARBA00022695"/>
    </source>
</evidence>
<dbReference type="RefSeq" id="WP_370717242.1">
    <property type="nucleotide sequence ID" value="NZ_JBGGTQ010000001.1"/>
</dbReference>
<dbReference type="Pfam" id="PF01467">
    <property type="entry name" value="CTP_transf_like"/>
    <property type="match status" value="1"/>
</dbReference>
<comment type="caution">
    <text evidence="4">The sequence shown here is derived from an EMBL/GenBank/DDBJ whole genome shotgun (WGS) entry which is preliminary data.</text>
</comment>
<dbReference type="Gene3D" id="3.40.50.620">
    <property type="entry name" value="HUPs"/>
    <property type="match status" value="1"/>
</dbReference>
<proteinExistence type="predicted"/>
<dbReference type="PANTHER" id="PTHR43793">
    <property type="entry name" value="FAD SYNTHASE"/>
    <property type="match status" value="1"/>
</dbReference>
<keyword evidence="1" id="KW-0808">Transferase</keyword>
<dbReference type="InterPro" id="IPR014729">
    <property type="entry name" value="Rossmann-like_a/b/a_fold"/>
</dbReference>
<evidence type="ECO:0000313" key="4">
    <source>
        <dbReference type="EMBL" id="MEZ0490668.1"/>
    </source>
</evidence>
<reference evidence="4 5" key="1">
    <citation type="submission" date="2024-07" db="EMBL/GenBank/DDBJ databases">
        <authorList>
            <person name="Thanompreechachai J."/>
            <person name="Duangmal K."/>
        </authorList>
    </citation>
    <scope>NUCLEOTIDE SEQUENCE [LARGE SCALE GENOMIC DNA]</scope>
    <source>
        <strain evidence="4 5">TBRC 1896</strain>
    </source>
</reference>
<keyword evidence="2 4" id="KW-0548">Nucleotidyltransferase</keyword>
<evidence type="ECO:0000259" key="3">
    <source>
        <dbReference type="Pfam" id="PF01467"/>
    </source>
</evidence>
<keyword evidence="5" id="KW-1185">Reference proteome</keyword>
<dbReference type="EMBL" id="JBGGTQ010000001">
    <property type="protein sequence ID" value="MEZ0490668.1"/>
    <property type="molecule type" value="Genomic_DNA"/>
</dbReference>
<gene>
    <name evidence="4" type="ORF">AB2L28_00270</name>
</gene>
<dbReference type="InterPro" id="IPR050385">
    <property type="entry name" value="Archaeal_FAD_synthase"/>
</dbReference>
<name>A0ABV4HW75_9ACTN</name>
<organism evidence="4 5">
    <name type="scientific">Kineococcus mangrovi</name>
    <dbReference type="NCBI Taxonomy" id="1660183"/>
    <lineage>
        <taxon>Bacteria</taxon>
        <taxon>Bacillati</taxon>
        <taxon>Actinomycetota</taxon>
        <taxon>Actinomycetes</taxon>
        <taxon>Kineosporiales</taxon>
        <taxon>Kineosporiaceae</taxon>
        <taxon>Kineococcus</taxon>
    </lineage>
</organism>
<dbReference type="NCBIfam" id="TIGR00125">
    <property type="entry name" value="cyt_tran_rel"/>
    <property type="match status" value="1"/>
</dbReference>
<sequence length="151" mass="16332">MRAGGSSGGTAEGVTTGYVPGAWDLFHVGHLTILRRAREACDVLVVGAVTDEVLAATKGRRPVIPLAERLEILRSLSVVDRVVVDDCGSDKMPMWQRLRFDVLFKGDDWRGTPKGAVLEASMAAVGARVAYFPYTHGTTSTLLRQFIETNG</sequence>
<evidence type="ECO:0000256" key="1">
    <source>
        <dbReference type="ARBA" id="ARBA00022679"/>
    </source>
</evidence>
<protein>
    <submittedName>
        <fullName evidence="4">Adenylyltransferase/cytidyltransferase family protein</fullName>
    </submittedName>
</protein>
<dbReference type="Proteomes" id="UP001566476">
    <property type="component" value="Unassembled WGS sequence"/>
</dbReference>
<feature type="domain" description="Cytidyltransferase-like" evidence="3">
    <location>
        <begin position="19"/>
        <end position="110"/>
    </location>
</feature>
<accession>A0ABV4HW75</accession>
<evidence type="ECO:0000313" key="5">
    <source>
        <dbReference type="Proteomes" id="UP001566476"/>
    </source>
</evidence>
<dbReference type="PANTHER" id="PTHR43793:SF1">
    <property type="entry name" value="FAD SYNTHASE"/>
    <property type="match status" value="1"/>
</dbReference>
<dbReference type="SUPFAM" id="SSF52374">
    <property type="entry name" value="Nucleotidylyl transferase"/>
    <property type="match status" value="1"/>
</dbReference>
<dbReference type="InterPro" id="IPR004821">
    <property type="entry name" value="Cyt_trans-like"/>
</dbReference>